<dbReference type="Pfam" id="PF07853">
    <property type="entry name" value="DUF1648"/>
    <property type="match status" value="1"/>
</dbReference>
<feature type="transmembrane region" description="Helical" evidence="1">
    <location>
        <begin position="120"/>
        <end position="137"/>
    </location>
</feature>
<dbReference type="InterPro" id="IPR012867">
    <property type="entry name" value="DUF1648"/>
</dbReference>
<feature type="transmembrane region" description="Helical" evidence="1">
    <location>
        <begin position="53"/>
        <end position="76"/>
    </location>
</feature>
<evidence type="ECO:0000313" key="4">
    <source>
        <dbReference type="Proteomes" id="UP000295724"/>
    </source>
</evidence>
<evidence type="ECO:0000256" key="1">
    <source>
        <dbReference type="SAM" id="Phobius"/>
    </source>
</evidence>
<sequence length="218" mass="24658">MKNNTNKKFLIALGLLLIVTWIVAFWYEAKLPEKIPSHWNIEGEVDGYMNKPWGVYMLPIISTITSVVLMLLPKIAPKGFKLESAKSVYETIVLIMAVFMLGVMILIFEAGMNKNIDMNQWMMVGIGSLFIIVGNYLSKVPKNFFLGIRTPWTLASDVVWYKTHRLGSWTFVLAGIVALLGGFLQWPVEWLIGGFVAAALVPFVYSLVIYKQIEGFEE</sequence>
<organism evidence="3 4">
    <name type="scientific">Marinicella litoralis</name>
    <dbReference type="NCBI Taxonomy" id="644220"/>
    <lineage>
        <taxon>Bacteria</taxon>
        <taxon>Pseudomonadati</taxon>
        <taxon>Pseudomonadota</taxon>
        <taxon>Gammaproteobacteria</taxon>
        <taxon>Lysobacterales</taxon>
        <taxon>Marinicellaceae</taxon>
        <taxon>Marinicella</taxon>
    </lineage>
</organism>
<dbReference type="PIRSF" id="PIRSF038959">
    <property type="entry name" value="SdpI"/>
    <property type="match status" value="1"/>
</dbReference>
<feature type="domain" description="DUF1648" evidence="2">
    <location>
        <begin position="15"/>
        <end position="62"/>
    </location>
</feature>
<dbReference type="AlphaFoldDB" id="A0A4R6XN15"/>
<dbReference type="PANTHER" id="PTHR37810:SF5">
    <property type="entry name" value="IMMUNITY PROTEIN SDPI"/>
    <property type="match status" value="1"/>
</dbReference>
<dbReference type="GO" id="GO:0009636">
    <property type="term" value="P:response to toxic substance"/>
    <property type="evidence" value="ECO:0007669"/>
    <property type="project" value="TreeGrafter"/>
</dbReference>
<keyword evidence="4" id="KW-1185">Reference proteome</keyword>
<keyword evidence="1" id="KW-1133">Transmembrane helix</keyword>
<dbReference type="RefSeq" id="WP_099018873.1">
    <property type="nucleotide sequence ID" value="NZ_NIHB01000002.1"/>
</dbReference>
<dbReference type="OrthoDB" id="9808690at2"/>
<proteinExistence type="predicted"/>
<feature type="transmembrane region" description="Helical" evidence="1">
    <location>
        <begin position="166"/>
        <end position="184"/>
    </location>
</feature>
<accession>A0A4R6XN15</accession>
<name>A0A4R6XN15_9GAMM</name>
<dbReference type="InterPro" id="IPR025962">
    <property type="entry name" value="SdpI/YhfL"/>
</dbReference>
<reference evidence="3 4" key="1">
    <citation type="submission" date="2019-03" db="EMBL/GenBank/DDBJ databases">
        <title>Genomic Encyclopedia of Type Strains, Phase IV (KMG-IV): sequencing the most valuable type-strain genomes for metagenomic binning, comparative biology and taxonomic classification.</title>
        <authorList>
            <person name="Goeker M."/>
        </authorList>
    </citation>
    <scope>NUCLEOTIDE SEQUENCE [LARGE SCALE GENOMIC DNA]</scope>
    <source>
        <strain evidence="3 4">DSM 25488</strain>
    </source>
</reference>
<dbReference type="EMBL" id="SNZB01000006">
    <property type="protein sequence ID" value="TDR17508.1"/>
    <property type="molecule type" value="Genomic_DNA"/>
</dbReference>
<evidence type="ECO:0000259" key="2">
    <source>
        <dbReference type="Pfam" id="PF07853"/>
    </source>
</evidence>
<comment type="caution">
    <text evidence="3">The sequence shown here is derived from an EMBL/GenBank/DDBJ whole genome shotgun (WGS) entry which is preliminary data.</text>
</comment>
<evidence type="ECO:0000313" key="3">
    <source>
        <dbReference type="EMBL" id="TDR17508.1"/>
    </source>
</evidence>
<keyword evidence="1" id="KW-0472">Membrane</keyword>
<dbReference type="InterPro" id="IPR026272">
    <property type="entry name" value="SdpI"/>
</dbReference>
<protein>
    <submittedName>
        <fullName evidence="3">Putative membrane protein</fullName>
    </submittedName>
</protein>
<feature type="transmembrane region" description="Helical" evidence="1">
    <location>
        <begin position="88"/>
        <end position="108"/>
    </location>
</feature>
<feature type="transmembrane region" description="Helical" evidence="1">
    <location>
        <begin position="190"/>
        <end position="210"/>
    </location>
</feature>
<dbReference type="Pfam" id="PF13630">
    <property type="entry name" value="SdpI"/>
    <property type="match status" value="1"/>
</dbReference>
<keyword evidence="1" id="KW-0812">Transmembrane</keyword>
<dbReference type="Proteomes" id="UP000295724">
    <property type="component" value="Unassembled WGS sequence"/>
</dbReference>
<dbReference type="PANTHER" id="PTHR37810">
    <property type="entry name" value="IMMUNITY PROTEIN SDPI"/>
    <property type="match status" value="1"/>
</dbReference>
<feature type="transmembrane region" description="Helical" evidence="1">
    <location>
        <begin position="9"/>
        <end position="27"/>
    </location>
</feature>
<gene>
    <name evidence="3" type="ORF">C8D91_2567</name>
</gene>